<dbReference type="Proteomes" id="UP001497623">
    <property type="component" value="Unassembled WGS sequence"/>
</dbReference>
<evidence type="ECO:0000313" key="3">
    <source>
        <dbReference type="Proteomes" id="UP001497623"/>
    </source>
</evidence>
<evidence type="ECO:0000313" key="2">
    <source>
        <dbReference type="EMBL" id="CAL4094044.1"/>
    </source>
</evidence>
<evidence type="ECO:0000256" key="1">
    <source>
        <dbReference type="SAM" id="MobiDB-lite"/>
    </source>
</evidence>
<gene>
    <name evidence="2" type="ORF">MNOR_LOCUS15052</name>
</gene>
<comment type="caution">
    <text evidence="2">The sequence shown here is derived from an EMBL/GenBank/DDBJ whole genome shotgun (WGS) entry which is preliminary data.</text>
</comment>
<keyword evidence="3" id="KW-1185">Reference proteome</keyword>
<proteinExistence type="predicted"/>
<feature type="compositionally biased region" description="Polar residues" evidence="1">
    <location>
        <begin position="396"/>
        <end position="417"/>
    </location>
</feature>
<protein>
    <submittedName>
        <fullName evidence="2">Uncharacterized protein</fullName>
    </submittedName>
</protein>
<dbReference type="EMBL" id="CAXKWB010009247">
    <property type="protein sequence ID" value="CAL4094044.1"/>
    <property type="molecule type" value="Genomic_DNA"/>
</dbReference>
<reference evidence="2 3" key="1">
    <citation type="submission" date="2024-05" db="EMBL/GenBank/DDBJ databases">
        <authorList>
            <person name="Wallberg A."/>
        </authorList>
    </citation>
    <scope>NUCLEOTIDE SEQUENCE [LARGE SCALE GENOMIC DNA]</scope>
</reference>
<feature type="region of interest" description="Disordered" evidence="1">
    <location>
        <begin position="1"/>
        <end position="25"/>
    </location>
</feature>
<feature type="region of interest" description="Disordered" evidence="1">
    <location>
        <begin position="396"/>
        <end position="421"/>
    </location>
</feature>
<sequence>MASDPHAIRGSVHTDRYDFENLASSPPALEDGAFFKLRFRETEPQMEERPSTYKKNESSNLVNSLMSAIEDAESGNTHTQRPMERRRRVGGTLTFDPFGALQFDEFEEAAHTRIPAAHPQVAPPTSPAFGTLDHSEKVKESYDSNSTIHSKNEVKEYLNKVNLQEEDNVYADESLDSSHLQFPKTSMNNPERKSSIILDRLTSLNIKAALFENEGEQYPKRKNSNIADIPEFPTDIDVAKQENKEFASNMQIQSLSPYDTKSLKLSNEHVSISEQNELEDSGADKKRERKISFGLQSEANTFGSGPSHSQSSGDLIRHESSYAPMKRRLSSSIVGFFTGGIGESAGESQSSDDLIKAESQSSDDLIKAEYSNAPPKGRKLSLVEIFRGGISELPTESTVERAQSSYDLSSHEPPNSSTKERKISTSIIDFFRGSIMESVSESSIERAQEVKEIADMNMVFRY</sequence>
<dbReference type="AlphaFoldDB" id="A0AAV2QNW3"/>
<accession>A0AAV2QNW3</accession>
<organism evidence="2 3">
    <name type="scientific">Meganyctiphanes norvegica</name>
    <name type="common">Northern krill</name>
    <name type="synonym">Thysanopoda norvegica</name>
    <dbReference type="NCBI Taxonomy" id="48144"/>
    <lineage>
        <taxon>Eukaryota</taxon>
        <taxon>Metazoa</taxon>
        <taxon>Ecdysozoa</taxon>
        <taxon>Arthropoda</taxon>
        <taxon>Crustacea</taxon>
        <taxon>Multicrustacea</taxon>
        <taxon>Malacostraca</taxon>
        <taxon>Eumalacostraca</taxon>
        <taxon>Eucarida</taxon>
        <taxon>Euphausiacea</taxon>
        <taxon>Euphausiidae</taxon>
        <taxon>Meganyctiphanes</taxon>
    </lineage>
</organism>
<name>A0AAV2QNW3_MEGNR</name>